<protein>
    <submittedName>
        <fullName evidence="3">Alkyl hydroperoxide reductase/ Thiol specific antioxidant/ Mal allergen</fullName>
    </submittedName>
</protein>
<sequence>MKPSIFNVIPSAILLVLLFLLTPSSALSVEVGDTLSEDLQKQLNIPKGQVGVVDFFASWCLSCAKEIPDIKKMIKQDSQHKMYVVGIDVDEELDEGIAFQKELAIDFPVINDVEQTIISEFSPIAMPALYYIIDNKIVGKHIGAVSNIDEKIINDLQKLGVEI</sequence>
<dbReference type="Pfam" id="PF00578">
    <property type="entry name" value="AhpC-TSA"/>
    <property type="match status" value="1"/>
</dbReference>
<dbReference type="RefSeq" id="WP_052093598.1">
    <property type="nucleotide sequence ID" value="NZ_JQEC01000016.1"/>
</dbReference>
<dbReference type="GO" id="GO:0015036">
    <property type="term" value="F:disulfide oxidoreductase activity"/>
    <property type="evidence" value="ECO:0007669"/>
    <property type="project" value="UniProtKB-ARBA"/>
</dbReference>
<gene>
    <name evidence="3" type="ORF">GAB14E_2097</name>
</gene>
<evidence type="ECO:0000313" key="4">
    <source>
        <dbReference type="Proteomes" id="UP000029868"/>
    </source>
</evidence>
<dbReference type="InterPro" id="IPR017937">
    <property type="entry name" value="Thioredoxin_CS"/>
</dbReference>
<accession>A0A099KYY8</accession>
<keyword evidence="1" id="KW-0676">Redox-active center</keyword>
<dbReference type="CDD" id="cd02966">
    <property type="entry name" value="TlpA_like_family"/>
    <property type="match status" value="1"/>
</dbReference>
<organism evidence="3 4">
    <name type="scientific">Colwellia psychrerythraea</name>
    <name type="common">Vibrio psychroerythus</name>
    <dbReference type="NCBI Taxonomy" id="28229"/>
    <lineage>
        <taxon>Bacteria</taxon>
        <taxon>Pseudomonadati</taxon>
        <taxon>Pseudomonadota</taxon>
        <taxon>Gammaproteobacteria</taxon>
        <taxon>Alteromonadales</taxon>
        <taxon>Colwelliaceae</taxon>
        <taxon>Colwellia</taxon>
    </lineage>
</organism>
<dbReference type="SUPFAM" id="SSF52833">
    <property type="entry name" value="Thioredoxin-like"/>
    <property type="match status" value="1"/>
</dbReference>
<reference evidence="3 4" key="1">
    <citation type="submission" date="2014-08" db="EMBL/GenBank/DDBJ databases">
        <title>Genomic and Phenotypic Diversity of Colwellia psychrerythraea strains from Disparate Marine Basins.</title>
        <authorList>
            <person name="Techtmann S.M."/>
            <person name="Stelling S.C."/>
            <person name="Utturkar S.M."/>
            <person name="Alshibli N."/>
            <person name="Harris A."/>
            <person name="Brown S.D."/>
            <person name="Hazen T.C."/>
        </authorList>
    </citation>
    <scope>NUCLEOTIDE SEQUENCE [LARGE SCALE GENOMIC DNA]</scope>
    <source>
        <strain evidence="3 4">GAB14E</strain>
    </source>
</reference>
<dbReference type="EMBL" id="JQEC01000016">
    <property type="protein sequence ID" value="KGJ94863.1"/>
    <property type="molecule type" value="Genomic_DNA"/>
</dbReference>
<evidence type="ECO:0000256" key="1">
    <source>
        <dbReference type="ARBA" id="ARBA00023284"/>
    </source>
</evidence>
<dbReference type="InterPro" id="IPR036249">
    <property type="entry name" value="Thioredoxin-like_sf"/>
</dbReference>
<dbReference type="PROSITE" id="PS51352">
    <property type="entry name" value="THIOREDOXIN_2"/>
    <property type="match status" value="1"/>
</dbReference>
<feature type="domain" description="Thioredoxin" evidence="2">
    <location>
        <begin position="10"/>
        <end position="161"/>
    </location>
</feature>
<dbReference type="GO" id="GO:0016209">
    <property type="term" value="F:antioxidant activity"/>
    <property type="evidence" value="ECO:0007669"/>
    <property type="project" value="InterPro"/>
</dbReference>
<dbReference type="Proteomes" id="UP000029868">
    <property type="component" value="Unassembled WGS sequence"/>
</dbReference>
<dbReference type="InterPro" id="IPR013766">
    <property type="entry name" value="Thioredoxin_domain"/>
</dbReference>
<dbReference type="InterPro" id="IPR000866">
    <property type="entry name" value="AhpC/TSA"/>
</dbReference>
<proteinExistence type="predicted"/>
<dbReference type="PATRIC" id="fig|28229.3.peg.1713"/>
<dbReference type="PANTHER" id="PTHR42852:SF13">
    <property type="entry name" value="PROTEIN DIPZ"/>
    <property type="match status" value="1"/>
</dbReference>
<evidence type="ECO:0000313" key="3">
    <source>
        <dbReference type="EMBL" id="KGJ94863.1"/>
    </source>
</evidence>
<dbReference type="PROSITE" id="PS00194">
    <property type="entry name" value="THIOREDOXIN_1"/>
    <property type="match status" value="1"/>
</dbReference>
<dbReference type="Gene3D" id="3.40.30.10">
    <property type="entry name" value="Glutaredoxin"/>
    <property type="match status" value="1"/>
</dbReference>
<dbReference type="InterPro" id="IPR050553">
    <property type="entry name" value="Thioredoxin_ResA/DsbE_sf"/>
</dbReference>
<dbReference type="PANTHER" id="PTHR42852">
    <property type="entry name" value="THIOL:DISULFIDE INTERCHANGE PROTEIN DSBE"/>
    <property type="match status" value="1"/>
</dbReference>
<comment type="caution">
    <text evidence="3">The sequence shown here is derived from an EMBL/GenBank/DDBJ whole genome shotgun (WGS) entry which is preliminary data.</text>
</comment>
<name>A0A099KYY8_COLPS</name>
<dbReference type="OrthoDB" id="9799347at2"/>
<evidence type="ECO:0000259" key="2">
    <source>
        <dbReference type="PROSITE" id="PS51352"/>
    </source>
</evidence>
<dbReference type="AlphaFoldDB" id="A0A099KYY8"/>